<sequence>MISRSPVDPSALPNLPSLLSEPRFATYLDHCEGHADHAARLYVWNVELTAAFWGPISIVEVVVRNSVHDAMRMNRADDWWNLPTVRLMRRERQPRVEKAFPFLGGRRRKQLHRELDDVRRFRNRLAHHEPIFRAPIERLRDDLIGIAGYVHPEAARLISECQRIDQVLARKHEAIRRGKSSL</sequence>
<keyword evidence="2" id="KW-1185">Reference proteome</keyword>
<gene>
    <name evidence="1" type="ORF">B7R54_01070</name>
</gene>
<accession>A0A3E0VN36</accession>
<dbReference type="EMBL" id="NBWZ01000001">
    <property type="protein sequence ID" value="RFA11029.1"/>
    <property type="molecule type" value="Genomic_DNA"/>
</dbReference>
<evidence type="ECO:0000313" key="2">
    <source>
        <dbReference type="Proteomes" id="UP000256486"/>
    </source>
</evidence>
<evidence type="ECO:0008006" key="3">
    <source>
        <dbReference type="Google" id="ProtNLM"/>
    </source>
</evidence>
<reference evidence="1 2" key="1">
    <citation type="submission" date="2017-04" db="EMBL/GenBank/DDBJ databases">
        <title>Comparative genome analysis of Subtercola boreus.</title>
        <authorList>
            <person name="Cho Y.-J."/>
            <person name="Cho A."/>
            <person name="Kim O.-S."/>
            <person name="Lee J.-I."/>
        </authorList>
    </citation>
    <scope>NUCLEOTIDE SEQUENCE [LARGE SCALE GENOMIC DNA]</scope>
    <source>
        <strain evidence="1 2">K300</strain>
    </source>
</reference>
<proteinExistence type="predicted"/>
<name>A0A3E0VN36_9MICO</name>
<organism evidence="1 2">
    <name type="scientific">Subtercola boreus</name>
    <dbReference type="NCBI Taxonomy" id="120213"/>
    <lineage>
        <taxon>Bacteria</taxon>
        <taxon>Bacillati</taxon>
        <taxon>Actinomycetota</taxon>
        <taxon>Actinomycetes</taxon>
        <taxon>Micrococcales</taxon>
        <taxon>Microbacteriaceae</taxon>
        <taxon>Subtercola</taxon>
    </lineage>
</organism>
<dbReference type="OrthoDB" id="3418622at2"/>
<evidence type="ECO:0000313" key="1">
    <source>
        <dbReference type="EMBL" id="RFA11029.1"/>
    </source>
</evidence>
<comment type="caution">
    <text evidence="1">The sequence shown here is derived from an EMBL/GenBank/DDBJ whole genome shotgun (WGS) entry which is preliminary data.</text>
</comment>
<dbReference type="Proteomes" id="UP000256486">
    <property type="component" value="Unassembled WGS sequence"/>
</dbReference>
<dbReference type="AlphaFoldDB" id="A0A3E0VN36"/>
<protein>
    <recommendedName>
        <fullName evidence="3">Abi-like protein</fullName>
    </recommendedName>
</protein>